<sequence>MTKINWIWSGDRNSRFLHAKSSVRKARNRMIGLLDDNGSWCDSKVEMEDIISNYFTGLFTSSNPKKEDIEIVTDGVTTKLPDQMVRYLEAKFMASDVRKAVFDMHPTNAPEKDGLFYHKFWDKVGPSVTA</sequence>
<dbReference type="EMBL" id="JANJYJ010000007">
    <property type="protein sequence ID" value="KAK3198488.1"/>
    <property type="molecule type" value="Genomic_DNA"/>
</dbReference>
<accession>A0AAE0DZ90</accession>
<evidence type="ECO:0000313" key="1">
    <source>
        <dbReference type="EMBL" id="KAK3198488.1"/>
    </source>
</evidence>
<evidence type="ECO:0000313" key="2">
    <source>
        <dbReference type="Proteomes" id="UP001281410"/>
    </source>
</evidence>
<gene>
    <name evidence="1" type="ORF">Dsin_021903</name>
</gene>
<protein>
    <submittedName>
        <fullName evidence="1">Uncharacterized protein</fullName>
    </submittedName>
</protein>
<reference evidence="1" key="1">
    <citation type="journal article" date="2023" name="Plant J.">
        <title>Genome sequences and population genomics provide insights into the demographic history, inbreeding, and mutation load of two 'living fossil' tree species of Dipteronia.</title>
        <authorList>
            <person name="Feng Y."/>
            <person name="Comes H.P."/>
            <person name="Chen J."/>
            <person name="Zhu S."/>
            <person name="Lu R."/>
            <person name="Zhang X."/>
            <person name="Li P."/>
            <person name="Qiu J."/>
            <person name="Olsen K.M."/>
            <person name="Qiu Y."/>
        </authorList>
    </citation>
    <scope>NUCLEOTIDE SEQUENCE</scope>
    <source>
        <strain evidence="1">NBL</strain>
    </source>
</reference>
<dbReference type="AlphaFoldDB" id="A0AAE0DZ90"/>
<comment type="caution">
    <text evidence="1">The sequence shown here is derived from an EMBL/GenBank/DDBJ whole genome shotgun (WGS) entry which is preliminary data.</text>
</comment>
<keyword evidence="2" id="KW-1185">Reference proteome</keyword>
<name>A0AAE0DZ90_9ROSI</name>
<proteinExistence type="predicted"/>
<dbReference type="Proteomes" id="UP001281410">
    <property type="component" value="Unassembled WGS sequence"/>
</dbReference>
<organism evidence="1 2">
    <name type="scientific">Dipteronia sinensis</name>
    <dbReference type="NCBI Taxonomy" id="43782"/>
    <lineage>
        <taxon>Eukaryota</taxon>
        <taxon>Viridiplantae</taxon>
        <taxon>Streptophyta</taxon>
        <taxon>Embryophyta</taxon>
        <taxon>Tracheophyta</taxon>
        <taxon>Spermatophyta</taxon>
        <taxon>Magnoliopsida</taxon>
        <taxon>eudicotyledons</taxon>
        <taxon>Gunneridae</taxon>
        <taxon>Pentapetalae</taxon>
        <taxon>rosids</taxon>
        <taxon>malvids</taxon>
        <taxon>Sapindales</taxon>
        <taxon>Sapindaceae</taxon>
        <taxon>Hippocastanoideae</taxon>
        <taxon>Acereae</taxon>
        <taxon>Dipteronia</taxon>
    </lineage>
</organism>